<keyword evidence="2" id="KW-1003">Cell membrane</keyword>
<evidence type="ECO:0000256" key="3">
    <source>
        <dbReference type="ARBA" id="ARBA00022692"/>
    </source>
</evidence>
<keyword evidence="3 6" id="KW-0812">Transmembrane</keyword>
<dbReference type="PANTHER" id="PTHR30619">
    <property type="entry name" value="DNA INTERNALIZATION/COMPETENCE PROTEIN COMEC/REC2"/>
    <property type="match status" value="1"/>
</dbReference>
<dbReference type="Proteomes" id="UP000824111">
    <property type="component" value="Unassembled WGS sequence"/>
</dbReference>
<dbReference type="Gene3D" id="3.60.15.10">
    <property type="entry name" value="Ribonuclease Z/Hydroxyacylglutathione hydrolase-like"/>
    <property type="match status" value="1"/>
</dbReference>
<proteinExistence type="predicted"/>
<dbReference type="AlphaFoldDB" id="A0A9D1LW25"/>
<sequence>IHLLILLGIIAGLFGGIRKERRDYIVVGVLLLYAAVNSSSPIFAKAALLTVAGILFSKRYGYTHYPDLLAMVVLIITLLNPLYVFDVSFTMSVAASLLIYHFRSYTDRLFLFVQNHKVRKLLSLWVLTTVGLSPLAAYFFDGITVYSGLLLIVYLPLVAGVLAFSLLFFLACMLFGNALGTEYLLMGPAYLLQKIPVWVSRLPFYYVMVPRPSELFLVTAYSFLPLLKWAEWGERKTLKFKLTACTAAGFSIALLISGAMLLGKLNITFVNVGQGDGAILHIPFRETILIDGGGGTEFSAYDPGERLYLPYLNREGYYNIDFAVVSHYHKDHCMGIIAAMKNLNVRNVLLPAVDPDNAYRVEIEQLAAENGTEIHYLEQGDTIRFRSGLALKVLSPDQETRQGYTDENDTSIVLDVTYGEFKALFTGDISDHIEDKLYGQLEDYDLVKVPHHGSRTSSSEEFVEKTDPEAAVVSVGENNVYNLPNEEVIQRYMDSGAQVLMTSELGDITVLADKKANMRIDAFRD</sequence>
<evidence type="ECO:0000313" key="9">
    <source>
        <dbReference type="Proteomes" id="UP000824111"/>
    </source>
</evidence>
<keyword evidence="4 6" id="KW-1133">Transmembrane helix</keyword>
<protein>
    <submittedName>
        <fullName evidence="8">ComEC/Rec2 family competence protein</fullName>
    </submittedName>
</protein>
<feature type="transmembrane region" description="Helical" evidence="6">
    <location>
        <begin position="68"/>
        <end position="101"/>
    </location>
</feature>
<accession>A0A9D1LW25</accession>
<organism evidence="8 9">
    <name type="scientific">Candidatus Avimonoglobus intestinipullorum</name>
    <dbReference type="NCBI Taxonomy" id="2840699"/>
    <lineage>
        <taxon>Bacteria</taxon>
        <taxon>Bacillati</taxon>
        <taxon>Bacillota</taxon>
        <taxon>Clostridia</taxon>
        <taxon>Eubacteriales</taxon>
        <taxon>Candidatus Avimonoglobus</taxon>
    </lineage>
</organism>
<name>A0A9D1LW25_9FIRM</name>
<evidence type="ECO:0000256" key="4">
    <source>
        <dbReference type="ARBA" id="ARBA00022989"/>
    </source>
</evidence>
<reference evidence="8" key="1">
    <citation type="submission" date="2020-10" db="EMBL/GenBank/DDBJ databases">
        <authorList>
            <person name="Gilroy R."/>
        </authorList>
    </citation>
    <scope>NUCLEOTIDE SEQUENCE</scope>
    <source>
        <strain evidence="8">ChiSjej4B22-9803</strain>
    </source>
</reference>
<gene>
    <name evidence="8" type="ORF">IAB04_06810</name>
</gene>
<feature type="non-terminal residue" evidence="8">
    <location>
        <position position="1"/>
    </location>
</feature>
<dbReference type="CDD" id="cd07731">
    <property type="entry name" value="ComA-like_MBL-fold"/>
    <property type="match status" value="1"/>
</dbReference>
<keyword evidence="5 6" id="KW-0472">Membrane</keyword>
<dbReference type="EMBL" id="DVND01000174">
    <property type="protein sequence ID" value="HIU49059.1"/>
    <property type="molecule type" value="Genomic_DNA"/>
</dbReference>
<evidence type="ECO:0000313" key="8">
    <source>
        <dbReference type="EMBL" id="HIU49059.1"/>
    </source>
</evidence>
<comment type="caution">
    <text evidence="8">The sequence shown here is derived from an EMBL/GenBank/DDBJ whole genome shotgun (WGS) entry which is preliminary data.</text>
</comment>
<dbReference type="InterPro" id="IPR004477">
    <property type="entry name" value="ComEC_N"/>
</dbReference>
<dbReference type="SMART" id="SM00849">
    <property type="entry name" value="Lactamase_B"/>
    <property type="match status" value="1"/>
</dbReference>
<comment type="subcellular location">
    <subcellularLocation>
        <location evidence="1">Cell membrane</location>
        <topology evidence="1">Multi-pass membrane protein</topology>
    </subcellularLocation>
</comment>
<evidence type="ECO:0000256" key="2">
    <source>
        <dbReference type="ARBA" id="ARBA00022475"/>
    </source>
</evidence>
<evidence type="ECO:0000259" key="7">
    <source>
        <dbReference type="SMART" id="SM00849"/>
    </source>
</evidence>
<dbReference type="InterPro" id="IPR001279">
    <property type="entry name" value="Metallo-B-lactamas"/>
</dbReference>
<dbReference type="PANTHER" id="PTHR30619:SF1">
    <property type="entry name" value="RECOMBINATION PROTEIN 2"/>
    <property type="match status" value="1"/>
</dbReference>
<dbReference type="GO" id="GO:0005886">
    <property type="term" value="C:plasma membrane"/>
    <property type="evidence" value="ECO:0007669"/>
    <property type="project" value="UniProtKB-SubCell"/>
</dbReference>
<feature type="transmembrane region" description="Helical" evidence="6">
    <location>
        <begin position="152"/>
        <end position="176"/>
    </location>
</feature>
<evidence type="ECO:0000256" key="1">
    <source>
        <dbReference type="ARBA" id="ARBA00004651"/>
    </source>
</evidence>
<dbReference type="InterPro" id="IPR035681">
    <property type="entry name" value="ComA-like_MBL"/>
</dbReference>
<feature type="transmembrane region" description="Helical" evidence="6">
    <location>
        <begin position="29"/>
        <end position="56"/>
    </location>
</feature>
<dbReference type="InterPro" id="IPR052159">
    <property type="entry name" value="Competence_DNA_uptake"/>
</dbReference>
<dbReference type="Pfam" id="PF03772">
    <property type="entry name" value="Competence"/>
    <property type="match status" value="1"/>
</dbReference>
<evidence type="ECO:0000256" key="5">
    <source>
        <dbReference type="ARBA" id="ARBA00023136"/>
    </source>
</evidence>
<feature type="domain" description="Metallo-beta-lactamase" evidence="7">
    <location>
        <begin position="274"/>
        <end position="477"/>
    </location>
</feature>
<dbReference type="InterPro" id="IPR036866">
    <property type="entry name" value="RibonucZ/Hydroxyglut_hydro"/>
</dbReference>
<feature type="transmembrane region" description="Helical" evidence="6">
    <location>
        <begin position="121"/>
        <end position="140"/>
    </location>
</feature>
<reference evidence="8" key="2">
    <citation type="journal article" date="2021" name="PeerJ">
        <title>Extensive microbial diversity within the chicken gut microbiome revealed by metagenomics and culture.</title>
        <authorList>
            <person name="Gilroy R."/>
            <person name="Ravi A."/>
            <person name="Getino M."/>
            <person name="Pursley I."/>
            <person name="Horton D.L."/>
            <person name="Alikhan N.F."/>
            <person name="Baker D."/>
            <person name="Gharbi K."/>
            <person name="Hall N."/>
            <person name="Watson M."/>
            <person name="Adriaenssens E.M."/>
            <person name="Foster-Nyarko E."/>
            <person name="Jarju S."/>
            <person name="Secka A."/>
            <person name="Antonio M."/>
            <person name="Oren A."/>
            <person name="Chaudhuri R.R."/>
            <person name="La Ragione R."/>
            <person name="Hildebrand F."/>
            <person name="Pallen M.J."/>
        </authorList>
    </citation>
    <scope>NUCLEOTIDE SEQUENCE</scope>
    <source>
        <strain evidence="8">ChiSjej4B22-9803</strain>
    </source>
</reference>
<evidence type="ECO:0000256" key="6">
    <source>
        <dbReference type="SAM" id="Phobius"/>
    </source>
</evidence>
<dbReference type="SUPFAM" id="SSF56281">
    <property type="entry name" value="Metallo-hydrolase/oxidoreductase"/>
    <property type="match status" value="1"/>
</dbReference>
<dbReference type="Pfam" id="PF00753">
    <property type="entry name" value="Lactamase_B"/>
    <property type="match status" value="1"/>
</dbReference>
<feature type="transmembrane region" description="Helical" evidence="6">
    <location>
        <begin position="242"/>
        <end position="262"/>
    </location>
</feature>